<dbReference type="AlphaFoldDB" id="A0A1H2E2B6"/>
<reference evidence="2" key="1">
    <citation type="submission" date="2016-10" db="EMBL/GenBank/DDBJ databases">
        <authorList>
            <person name="Varghese N."/>
            <person name="Submissions S."/>
        </authorList>
    </citation>
    <scope>NUCLEOTIDE SEQUENCE [LARGE SCALE GENOMIC DNA]</scope>
    <source>
        <strain evidence="2">CECT 8338</strain>
    </source>
</reference>
<evidence type="ECO:0000313" key="2">
    <source>
        <dbReference type="Proteomes" id="UP000243924"/>
    </source>
</evidence>
<name>A0A1H2E2B6_9GAMM</name>
<organism evidence="1 2">
    <name type="scientific">Halopseudomonas salegens</name>
    <dbReference type="NCBI Taxonomy" id="1434072"/>
    <lineage>
        <taxon>Bacteria</taxon>
        <taxon>Pseudomonadati</taxon>
        <taxon>Pseudomonadota</taxon>
        <taxon>Gammaproteobacteria</taxon>
        <taxon>Pseudomonadales</taxon>
        <taxon>Pseudomonadaceae</taxon>
        <taxon>Halopseudomonas</taxon>
    </lineage>
</organism>
<dbReference type="EMBL" id="LT629787">
    <property type="protein sequence ID" value="SDT89174.1"/>
    <property type="molecule type" value="Genomic_DNA"/>
</dbReference>
<accession>A0A1H2E2B6</accession>
<evidence type="ECO:0000313" key="1">
    <source>
        <dbReference type="EMBL" id="SDT89174.1"/>
    </source>
</evidence>
<gene>
    <name evidence="1" type="ORF">SAMN05216210_0243</name>
</gene>
<dbReference type="Pfam" id="PF14375">
    <property type="entry name" value="Cys_rich_CWC"/>
    <property type="match status" value="1"/>
</dbReference>
<dbReference type="RefSeq" id="WP_092383336.1">
    <property type="nucleotide sequence ID" value="NZ_LT629787.1"/>
</dbReference>
<protein>
    <submittedName>
        <fullName evidence="1">Cysteine-rich CWC</fullName>
    </submittedName>
</protein>
<dbReference type="InterPro" id="IPR032720">
    <property type="entry name" value="Cys_rich_CWC"/>
</dbReference>
<dbReference type="Proteomes" id="UP000243924">
    <property type="component" value="Chromosome I"/>
</dbReference>
<proteinExistence type="predicted"/>
<sequence length="73" mass="7645">MTDNSPRNTNTCPLCSGGSNCAMTKPGQTVADCWCMSASISPDALERIPQDQINKTCICQACATGTDSNADQT</sequence>
<keyword evidence="2" id="KW-1185">Reference proteome</keyword>